<proteinExistence type="predicted"/>
<protein>
    <recommendedName>
        <fullName evidence="3">Methyltransferase</fullName>
    </recommendedName>
</protein>
<gene>
    <name evidence="1" type="ORF">WKV53_10080</name>
</gene>
<evidence type="ECO:0000313" key="2">
    <source>
        <dbReference type="Proteomes" id="UP001371305"/>
    </source>
</evidence>
<sequence length="298" mass="32628">MKRLLIDRLHDRIWKEASGWMTVESLSNTGGTGSRGSVSGTMAWPAACSALANQERDSRNFRRERAVREVVETLGPSDGRHHARCISKSAPELLEDPHVRAVDAWGDPIRWPRFLLGTPTPFSPTTLRYLSHALWLREKGFIEPRGTVVEIGVGFGGLAAMNAIVSETRTVLVDLPAVTQAALRTMEEIGLAEFTISAGESDLRGEYCVVSNYAFTELTTDLQDHYIDRYLRRSSSGMIVSNANIFSRSIGGRNDEALVSALRAAGIPAQLDRQNSLLGPSDHLAGVALITWKKTASP</sequence>
<evidence type="ECO:0008006" key="3">
    <source>
        <dbReference type="Google" id="ProtNLM"/>
    </source>
</evidence>
<accession>A0ABU9ASY3</accession>
<dbReference type="InterPro" id="IPR029063">
    <property type="entry name" value="SAM-dependent_MTases_sf"/>
</dbReference>
<comment type="caution">
    <text evidence="1">The sequence shown here is derived from an EMBL/GenBank/DDBJ whole genome shotgun (WGS) entry which is preliminary data.</text>
</comment>
<organism evidence="1 2">
    <name type="scientific">Luteolibacter soli</name>
    <dbReference type="NCBI Taxonomy" id="3135280"/>
    <lineage>
        <taxon>Bacteria</taxon>
        <taxon>Pseudomonadati</taxon>
        <taxon>Verrucomicrobiota</taxon>
        <taxon>Verrucomicrobiia</taxon>
        <taxon>Verrucomicrobiales</taxon>
        <taxon>Verrucomicrobiaceae</taxon>
        <taxon>Luteolibacter</taxon>
    </lineage>
</organism>
<dbReference type="SUPFAM" id="SSF53335">
    <property type="entry name" value="S-adenosyl-L-methionine-dependent methyltransferases"/>
    <property type="match status" value="1"/>
</dbReference>
<keyword evidence="2" id="KW-1185">Reference proteome</keyword>
<reference evidence="1 2" key="1">
    <citation type="submission" date="2024-04" db="EMBL/GenBank/DDBJ databases">
        <title>Luteolibacter sp. isolated from soil.</title>
        <authorList>
            <person name="An J."/>
        </authorList>
    </citation>
    <scope>NUCLEOTIDE SEQUENCE [LARGE SCALE GENOMIC DNA]</scope>
    <source>
        <strain evidence="1 2">Y139</strain>
    </source>
</reference>
<dbReference type="RefSeq" id="WP_341404447.1">
    <property type="nucleotide sequence ID" value="NZ_JBBUKT010000003.1"/>
</dbReference>
<dbReference type="Proteomes" id="UP001371305">
    <property type="component" value="Unassembled WGS sequence"/>
</dbReference>
<evidence type="ECO:0000313" key="1">
    <source>
        <dbReference type="EMBL" id="MEK7950846.1"/>
    </source>
</evidence>
<name>A0ABU9ASY3_9BACT</name>
<dbReference type="EMBL" id="JBBUKT010000003">
    <property type="protein sequence ID" value="MEK7950846.1"/>
    <property type="molecule type" value="Genomic_DNA"/>
</dbReference>